<evidence type="ECO:0000313" key="2">
    <source>
        <dbReference type="Proteomes" id="UP000248553"/>
    </source>
</evidence>
<dbReference type="RefSeq" id="WP_111477564.1">
    <property type="nucleotide sequence ID" value="NZ_QHKM01000002.1"/>
</dbReference>
<evidence type="ECO:0000313" key="1">
    <source>
        <dbReference type="EMBL" id="RAK67948.1"/>
    </source>
</evidence>
<dbReference type="Pfam" id="PF19459">
    <property type="entry name" value="DUF5996"/>
    <property type="match status" value="1"/>
</dbReference>
<organism evidence="1 2">
    <name type="scientific">Hymenobacter edaphi</name>
    <dbReference type="NCBI Taxonomy" id="2211146"/>
    <lineage>
        <taxon>Bacteria</taxon>
        <taxon>Pseudomonadati</taxon>
        <taxon>Bacteroidota</taxon>
        <taxon>Cytophagia</taxon>
        <taxon>Cytophagales</taxon>
        <taxon>Hymenobacteraceae</taxon>
        <taxon>Hymenobacter</taxon>
    </lineage>
</organism>
<keyword evidence="2" id="KW-1185">Reference proteome</keyword>
<proteinExistence type="predicted"/>
<sequence length="305" mass="34221">MSTPLAPSPWPALPADSWTATRQTLHMWTQIVGKTRLALCPMLNHWWQVPLYVTPRGLSTGSMPYAAGACEVVFDFHHHELQLYTSDGEVRRMALAPRTVADFYHEYRSLLRAAGVAAPIWPVPVEVEDATPFSQDQHHHSYDPDAVQRFWQILLRADQLLGEFRGHFTGKASPVHFFWGSFDLAVTRFSGRPAPAHPGGVPNLADWVTREAYSAEVSSAGWWPGGNGQEAAFYSYAYPTPPGFAQAPIRPAEAAFSEQLGEFLLPYEAVRTAADPRRLVLDFLQSSYEAAANLARWDRRHLERH</sequence>
<dbReference type="InterPro" id="IPR046038">
    <property type="entry name" value="DUF5996"/>
</dbReference>
<name>A0A328BS94_9BACT</name>
<reference evidence="2" key="1">
    <citation type="submission" date="2018-05" db="EMBL/GenBank/DDBJ databases">
        <authorList>
            <person name="Nie L."/>
        </authorList>
    </citation>
    <scope>NUCLEOTIDE SEQUENCE [LARGE SCALE GENOMIC DNA]</scope>
    <source>
        <strain evidence="2">NL</strain>
    </source>
</reference>
<comment type="caution">
    <text evidence="1">The sequence shown here is derived from an EMBL/GenBank/DDBJ whole genome shotgun (WGS) entry which is preliminary data.</text>
</comment>
<evidence type="ECO:0008006" key="3">
    <source>
        <dbReference type="Google" id="ProtNLM"/>
    </source>
</evidence>
<dbReference type="AlphaFoldDB" id="A0A328BS94"/>
<protein>
    <recommendedName>
        <fullName evidence="3">Ava_C0101 and related proteins</fullName>
    </recommendedName>
</protein>
<accession>A0A328BS94</accession>
<dbReference type="Proteomes" id="UP000248553">
    <property type="component" value="Unassembled WGS sequence"/>
</dbReference>
<gene>
    <name evidence="1" type="ORF">DLM85_07845</name>
</gene>
<dbReference type="EMBL" id="QHKM01000002">
    <property type="protein sequence ID" value="RAK67948.1"/>
    <property type="molecule type" value="Genomic_DNA"/>
</dbReference>
<dbReference type="OrthoDB" id="9800945at2"/>